<dbReference type="GO" id="GO:0016491">
    <property type="term" value="F:oxidoreductase activity"/>
    <property type="evidence" value="ECO:0007669"/>
    <property type="project" value="UniProtKB-KW"/>
</dbReference>
<dbReference type="InterPro" id="IPR008030">
    <property type="entry name" value="NmrA-like"/>
</dbReference>
<dbReference type="PANTHER" id="PTHR47706:SF1">
    <property type="entry name" value="CIPA-LIKE, PUTATIVE (AFU_ORTHOLOGUE AFUA_1G12460)-RELATED"/>
    <property type="match status" value="1"/>
</dbReference>
<dbReference type="Pfam" id="PF05368">
    <property type="entry name" value="NmrA"/>
    <property type="match status" value="1"/>
</dbReference>
<feature type="domain" description="NmrA-like" evidence="3">
    <location>
        <begin position="7"/>
        <end position="233"/>
    </location>
</feature>
<evidence type="ECO:0000313" key="5">
    <source>
        <dbReference type="Proteomes" id="UP000308528"/>
    </source>
</evidence>
<sequence>MTDSPPLIVVAGASGDLGARIAREIMNRGGRLRALVRQSTPRSKTRPLRDQGAEIRVTNFDDVVELTDACRGATCVLSALSGLEDVIVGVQTRLLEAAEAAGAPRFIPSDFALDFTQLPRGTNRNLDFRKTFQERLEQSPLAVTSILNGMFADLLNGQAPFIVDRIHRVLYYGDDHQQMDFTTMDDTARYTALAAMDADTPRYLRIAGDVLDAHGLARAAEAARGGKYRPLRIGGIGVLTTLIGVTRLFVPGRDDTYPAWQGMQYMRNMMSGRGKLSPLDNHRYPDFKWTPVREVLARATE</sequence>
<evidence type="ECO:0000313" key="4">
    <source>
        <dbReference type="EMBL" id="THH41570.1"/>
    </source>
</evidence>
<keyword evidence="5" id="KW-1185">Reference proteome</keyword>
<keyword evidence="1" id="KW-0521">NADP</keyword>
<comment type="caution">
    <text evidence="4">The sequence shown here is derived from an EMBL/GenBank/DDBJ whole genome shotgun (WGS) entry which is preliminary data.</text>
</comment>
<accession>A0A4S4NZ52</accession>
<evidence type="ECO:0000256" key="1">
    <source>
        <dbReference type="ARBA" id="ARBA00022857"/>
    </source>
</evidence>
<dbReference type="InterPro" id="IPR036291">
    <property type="entry name" value="NAD(P)-bd_dom_sf"/>
</dbReference>
<evidence type="ECO:0000256" key="2">
    <source>
        <dbReference type="ARBA" id="ARBA00023002"/>
    </source>
</evidence>
<dbReference type="Gene3D" id="3.90.25.10">
    <property type="entry name" value="UDP-galactose 4-epimerase, domain 1"/>
    <property type="match status" value="1"/>
</dbReference>
<keyword evidence="2" id="KW-0560">Oxidoreductase</keyword>
<dbReference type="AlphaFoldDB" id="A0A4S4NZ52"/>
<proteinExistence type="predicted"/>
<reference evidence="4 5" key="1">
    <citation type="submission" date="2019-04" db="EMBL/GenBank/DDBJ databases">
        <title>Lewinella litorea sp. nov., isolated from a marine sand.</title>
        <authorList>
            <person name="Yoon J.-H."/>
        </authorList>
    </citation>
    <scope>NUCLEOTIDE SEQUENCE [LARGE SCALE GENOMIC DNA]</scope>
    <source>
        <strain evidence="4 5">HSMS-39</strain>
    </source>
</reference>
<name>A0A4S4NZ52_9BACT</name>
<dbReference type="EMBL" id="SRSF01000001">
    <property type="protein sequence ID" value="THH41570.1"/>
    <property type="molecule type" value="Genomic_DNA"/>
</dbReference>
<dbReference type="Proteomes" id="UP000308528">
    <property type="component" value="Unassembled WGS sequence"/>
</dbReference>
<dbReference type="PANTHER" id="PTHR47706">
    <property type="entry name" value="NMRA-LIKE FAMILY PROTEIN"/>
    <property type="match status" value="1"/>
</dbReference>
<gene>
    <name evidence="4" type="ORF">E4021_02965</name>
</gene>
<dbReference type="RefSeq" id="WP_136456414.1">
    <property type="nucleotide sequence ID" value="NZ_SRSF01000001.1"/>
</dbReference>
<dbReference type="InterPro" id="IPR051609">
    <property type="entry name" value="NmrA/Isoflavone_reductase-like"/>
</dbReference>
<dbReference type="OrthoDB" id="319724at2"/>
<dbReference type="Gene3D" id="3.40.50.720">
    <property type="entry name" value="NAD(P)-binding Rossmann-like Domain"/>
    <property type="match status" value="1"/>
</dbReference>
<organism evidence="4 5">
    <name type="scientific">Neolewinella litorea</name>
    <dbReference type="NCBI Taxonomy" id="2562452"/>
    <lineage>
        <taxon>Bacteria</taxon>
        <taxon>Pseudomonadati</taxon>
        <taxon>Bacteroidota</taxon>
        <taxon>Saprospiria</taxon>
        <taxon>Saprospirales</taxon>
        <taxon>Lewinellaceae</taxon>
        <taxon>Neolewinella</taxon>
    </lineage>
</organism>
<dbReference type="SUPFAM" id="SSF51735">
    <property type="entry name" value="NAD(P)-binding Rossmann-fold domains"/>
    <property type="match status" value="1"/>
</dbReference>
<evidence type="ECO:0000259" key="3">
    <source>
        <dbReference type="Pfam" id="PF05368"/>
    </source>
</evidence>
<protein>
    <submittedName>
        <fullName evidence="4">NmrA family protein</fullName>
    </submittedName>
</protein>